<keyword evidence="2" id="KW-0732">Signal</keyword>
<sequence>MKYTAILLLASTSVLPAIALPLDSQNTVRELSTPGVQYEERDTGAASTPTTREVHEDGNEVVARDELIERMLDLDEDSELWARAVEEIAARELSDLQEREPFVGIFTALASGIGKAVQLGKAAAAARKAAKARAAASGVPPKQNKKQRGGRKKGKRDLEDMEEDFGRDIYDDLIERMGNGEDEYELLEREGQLDELD</sequence>
<proteinExistence type="predicted"/>
<feature type="signal peptide" evidence="2">
    <location>
        <begin position="1"/>
        <end position="19"/>
    </location>
</feature>
<dbReference type="EMBL" id="JACGCI010000004">
    <property type="protein sequence ID" value="KAF6764135.1"/>
    <property type="molecule type" value="Genomic_DNA"/>
</dbReference>
<evidence type="ECO:0000313" key="3">
    <source>
        <dbReference type="EMBL" id="KAF6764135.1"/>
    </source>
</evidence>
<feature type="compositionally biased region" description="Basic residues" evidence="1">
    <location>
        <begin position="143"/>
        <end position="155"/>
    </location>
</feature>
<organism evidence="3 4">
    <name type="scientific">Ephemerocybe angulata</name>
    <dbReference type="NCBI Taxonomy" id="980116"/>
    <lineage>
        <taxon>Eukaryota</taxon>
        <taxon>Fungi</taxon>
        <taxon>Dikarya</taxon>
        <taxon>Basidiomycota</taxon>
        <taxon>Agaricomycotina</taxon>
        <taxon>Agaricomycetes</taxon>
        <taxon>Agaricomycetidae</taxon>
        <taxon>Agaricales</taxon>
        <taxon>Agaricineae</taxon>
        <taxon>Psathyrellaceae</taxon>
        <taxon>Ephemerocybe</taxon>
    </lineage>
</organism>
<gene>
    <name evidence="3" type="ORF">DFP72DRAFT_870848</name>
</gene>
<dbReference type="Proteomes" id="UP000521943">
    <property type="component" value="Unassembled WGS sequence"/>
</dbReference>
<reference evidence="3 4" key="1">
    <citation type="submission" date="2020-07" db="EMBL/GenBank/DDBJ databases">
        <title>Comparative genomics of pyrophilous fungi reveals a link between fire events and developmental genes.</title>
        <authorList>
            <consortium name="DOE Joint Genome Institute"/>
            <person name="Steindorff A.S."/>
            <person name="Carver A."/>
            <person name="Calhoun S."/>
            <person name="Stillman K."/>
            <person name="Liu H."/>
            <person name="Lipzen A."/>
            <person name="Pangilinan J."/>
            <person name="Labutti K."/>
            <person name="Bruns T.D."/>
            <person name="Grigoriev I.V."/>
        </authorList>
    </citation>
    <scope>NUCLEOTIDE SEQUENCE [LARGE SCALE GENOMIC DNA]</scope>
    <source>
        <strain evidence="3 4">CBS 144469</strain>
    </source>
</reference>
<name>A0A8H6MD58_9AGAR</name>
<feature type="region of interest" description="Disordered" evidence="1">
    <location>
        <begin position="132"/>
        <end position="163"/>
    </location>
</feature>
<accession>A0A8H6MD58</accession>
<dbReference type="AlphaFoldDB" id="A0A8H6MD58"/>
<evidence type="ECO:0000313" key="4">
    <source>
        <dbReference type="Proteomes" id="UP000521943"/>
    </source>
</evidence>
<protein>
    <submittedName>
        <fullName evidence="3">Uncharacterized protein</fullName>
    </submittedName>
</protein>
<feature type="chain" id="PRO_5034354585" evidence="2">
    <location>
        <begin position="20"/>
        <end position="197"/>
    </location>
</feature>
<keyword evidence="4" id="KW-1185">Reference proteome</keyword>
<evidence type="ECO:0000256" key="2">
    <source>
        <dbReference type="SAM" id="SignalP"/>
    </source>
</evidence>
<evidence type="ECO:0000256" key="1">
    <source>
        <dbReference type="SAM" id="MobiDB-lite"/>
    </source>
</evidence>
<comment type="caution">
    <text evidence="3">The sequence shown here is derived from an EMBL/GenBank/DDBJ whole genome shotgun (WGS) entry which is preliminary data.</text>
</comment>